<dbReference type="PRINTS" id="PR00681">
    <property type="entry name" value="RIBOSOMALS1"/>
</dbReference>
<dbReference type="Gene3D" id="2.40.50.140">
    <property type="entry name" value="Nucleic acid-binding proteins"/>
    <property type="match status" value="4"/>
</dbReference>
<dbReference type="Pfam" id="PF00575">
    <property type="entry name" value="S1"/>
    <property type="match status" value="3"/>
</dbReference>
<keyword evidence="3" id="KW-0687">Ribonucleoprotein</keyword>
<gene>
    <name evidence="6" type="ORF">H0921_13075</name>
</gene>
<dbReference type="SUPFAM" id="SSF50249">
    <property type="entry name" value="Nucleic acid-binding proteins"/>
    <property type="match status" value="4"/>
</dbReference>
<feature type="compositionally biased region" description="Basic residues" evidence="4">
    <location>
        <begin position="75"/>
        <end position="90"/>
    </location>
</feature>
<dbReference type="InterPro" id="IPR050437">
    <property type="entry name" value="Ribos_protein_bS1-like"/>
</dbReference>
<dbReference type="CDD" id="cd04465">
    <property type="entry name" value="S1_RPS1_repeat_ec2_hs2"/>
    <property type="match status" value="1"/>
</dbReference>
<proteinExistence type="inferred from homology"/>
<evidence type="ECO:0000259" key="5">
    <source>
        <dbReference type="PROSITE" id="PS50126"/>
    </source>
</evidence>
<comment type="caution">
    <text evidence="6">The sequence shown here is derived from an EMBL/GenBank/DDBJ whole genome shotgun (WGS) entry which is preliminary data.</text>
</comment>
<evidence type="ECO:0000313" key="7">
    <source>
        <dbReference type="Proteomes" id="UP000542342"/>
    </source>
</evidence>
<feature type="compositionally biased region" description="Polar residues" evidence="4">
    <location>
        <begin position="91"/>
        <end position="105"/>
    </location>
</feature>
<feature type="region of interest" description="Disordered" evidence="4">
    <location>
        <begin position="156"/>
        <end position="176"/>
    </location>
</feature>
<feature type="region of interest" description="Disordered" evidence="4">
    <location>
        <begin position="528"/>
        <end position="551"/>
    </location>
</feature>
<dbReference type="Proteomes" id="UP000542342">
    <property type="component" value="Unassembled WGS sequence"/>
</dbReference>
<evidence type="ECO:0000313" key="6">
    <source>
        <dbReference type="EMBL" id="MBA2227088.1"/>
    </source>
</evidence>
<dbReference type="InterPro" id="IPR035104">
    <property type="entry name" value="Ribosomal_protein_S1-like"/>
</dbReference>
<feature type="compositionally biased region" description="Polar residues" evidence="4">
    <location>
        <begin position="44"/>
        <end position="60"/>
    </location>
</feature>
<feature type="compositionally biased region" description="Low complexity" evidence="4">
    <location>
        <begin position="120"/>
        <end position="129"/>
    </location>
</feature>
<feature type="region of interest" description="Disordered" evidence="4">
    <location>
        <begin position="1"/>
        <end position="130"/>
    </location>
</feature>
<evidence type="ECO:0000256" key="4">
    <source>
        <dbReference type="SAM" id="MobiDB-lite"/>
    </source>
</evidence>
<dbReference type="AlphaFoldDB" id="A0A7V9ACF6"/>
<dbReference type="RefSeq" id="WP_194538842.1">
    <property type="nucleotide sequence ID" value="NZ_JACEFB010000010.1"/>
</dbReference>
<feature type="domain" description="S1 motif" evidence="5">
    <location>
        <begin position="256"/>
        <end position="324"/>
    </location>
</feature>
<sequence length="551" mass="59995">MNEAEAGQALQGTVSSNPREMGSHQAGPPTPAPTDPTEEGSGGTRPSATPTPETTANSSRAVERVKKLPPPKPGPPRRHVTRPSLPHRQRTTIGESGDETSSPSPGISEAPRSAKQVSFPGTTSPTTTPLNRRELDALIEAELQAALAGVDLEKSLSAPGSTQAGPSRVSTEASLKPGQRIEGRIVAIHGRDVFVDIPGERSQGVLPLEQFEGQVPRVGETVLCRLENYDSIQGLWQLSRQGAAQQVSDWSQLQPHMVVEARVVGVNKQRSGLLVEVAGVRGFLPASQIDLHRVEDLEAWVNQRLKVEIIEVRPAERNLVVSRRAVLERERQQQAEQFWSQIQEGQILRGTVRAIRPFGAFIDLGGADGLLPASELAWQRVEKIEDVLRVGQEVEVAVVRLDREQRKLTLSLKRLTTDPWAEFASTIRPGTVLSGVVTRLTDFGAFVEVAPGIEGLVHISELAPHRVRRVSEVVQPGQKVNVEVLTIEPENRRLSLSMRSIAQRQAEATAAAQAEEERVNLQEAMERLAQRKPSRPGLRGGIGSEPLPPLE</sequence>
<evidence type="ECO:0000256" key="3">
    <source>
        <dbReference type="ARBA" id="ARBA00023274"/>
    </source>
</evidence>
<comment type="similarity">
    <text evidence="1">Belongs to the bacterial ribosomal protein bS1 family.</text>
</comment>
<dbReference type="InterPro" id="IPR003029">
    <property type="entry name" value="S1_domain"/>
</dbReference>
<keyword evidence="7" id="KW-1185">Reference proteome</keyword>
<dbReference type="GO" id="GO:0006412">
    <property type="term" value="P:translation"/>
    <property type="evidence" value="ECO:0007669"/>
    <property type="project" value="TreeGrafter"/>
</dbReference>
<dbReference type="GO" id="GO:0022627">
    <property type="term" value="C:cytosolic small ribosomal subunit"/>
    <property type="evidence" value="ECO:0007669"/>
    <property type="project" value="TreeGrafter"/>
</dbReference>
<dbReference type="CDD" id="cd05688">
    <property type="entry name" value="S1_RPS1_repeat_ec3"/>
    <property type="match status" value="2"/>
</dbReference>
<dbReference type="PROSITE" id="PS50126">
    <property type="entry name" value="S1"/>
    <property type="match status" value="4"/>
</dbReference>
<organism evidence="6 7">
    <name type="scientific">Thermogemmata fonticola</name>
    <dbReference type="NCBI Taxonomy" id="2755323"/>
    <lineage>
        <taxon>Bacteria</taxon>
        <taxon>Pseudomonadati</taxon>
        <taxon>Planctomycetota</taxon>
        <taxon>Planctomycetia</taxon>
        <taxon>Gemmatales</taxon>
        <taxon>Gemmataceae</taxon>
        <taxon>Thermogemmata</taxon>
    </lineage>
</organism>
<feature type="domain" description="S1 motif" evidence="5">
    <location>
        <begin position="430"/>
        <end position="499"/>
    </location>
</feature>
<evidence type="ECO:0000256" key="1">
    <source>
        <dbReference type="ARBA" id="ARBA00006767"/>
    </source>
</evidence>
<name>A0A7V9ACF6_9BACT</name>
<feature type="domain" description="S1 motif" evidence="5">
    <location>
        <begin position="345"/>
        <end position="413"/>
    </location>
</feature>
<dbReference type="SMART" id="SM00316">
    <property type="entry name" value="S1"/>
    <property type="match status" value="4"/>
</dbReference>
<dbReference type="GO" id="GO:0003729">
    <property type="term" value="F:mRNA binding"/>
    <property type="evidence" value="ECO:0007669"/>
    <property type="project" value="TreeGrafter"/>
</dbReference>
<feature type="compositionally biased region" description="Polar residues" evidence="4">
    <location>
        <begin position="158"/>
        <end position="173"/>
    </location>
</feature>
<evidence type="ECO:0000256" key="2">
    <source>
        <dbReference type="ARBA" id="ARBA00022980"/>
    </source>
</evidence>
<dbReference type="InterPro" id="IPR012340">
    <property type="entry name" value="NA-bd_OB-fold"/>
</dbReference>
<reference evidence="6 7" key="1">
    <citation type="submission" date="2020-07" db="EMBL/GenBank/DDBJ databases">
        <title>Thermogemmata thermophila gen. nov., sp. nov., a novel moderate thermophilic planctomycete from a Kamchatka hot spring.</title>
        <authorList>
            <person name="Elcheninov A.G."/>
            <person name="Podosokorskaya O.A."/>
            <person name="Kovaleva O.L."/>
            <person name="Novikov A."/>
            <person name="Bonch-Osmolovskaya E.A."/>
            <person name="Toshchakov S.V."/>
            <person name="Kublanov I.V."/>
        </authorList>
    </citation>
    <scope>NUCLEOTIDE SEQUENCE [LARGE SCALE GENOMIC DNA]</scope>
    <source>
        <strain evidence="6 7">2918</strain>
    </source>
</reference>
<protein>
    <submittedName>
        <fullName evidence="6">S1 RNA-binding domain-containing protein</fullName>
    </submittedName>
</protein>
<dbReference type="PANTHER" id="PTHR10724:SF7">
    <property type="entry name" value="SMALL RIBOSOMAL SUBUNIT PROTEIN BS1C"/>
    <property type="match status" value="1"/>
</dbReference>
<dbReference type="GO" id="GO:0003735">
    <property type="term" value="F:structural constituent of ribosome"/>
    <property type="evidence" value="ECO:0007669"/>
    <property type="project" value="TreeGrafter"/>
</dbReference>
<dbReference type="FunFam" id="2.40.50.140:FF:000051">
    <property type="entry name" value="RNA-binding transcriptional accessory protein"/>
    <property type="match status" value="1"/>
</dbReference>
<feature type="domain" description="S1 motif" evidence="5">
    <location>
        <begin position="178"/>
        <end position="241"/>
    </location>
</feature>
<dbReference type="EMBL" id="JACEFB010000010">
    <property type="protein sequence ID" value="MBA2227088.1"/>
    <property type="molecule type" value="Genomic_DNA"/>
</dbReference>
<accession>A0A7V9ACF6</accession>
<dbReference type="PANTHER" id="PTHR10724">
    <property type="entry name" value="30S RIBOSOMAL PROTEIN S1"/>
    <property type="match status" value="1"/>
</dbReference>
<keyword evidence="2" id="KW-0689">Ribosomal protein</keyword>